<evidence type="ECO:0000313" key="3">
    <source>
        <dbReference type="Proteomes" id="UP001482455"/>
    </source>
</evidence>
<dbReference type="EMBL" id="JBAMZL010000035">
    <property type="protein sequence ID" value="KAL0496004.1"/>
    <property type="molecule type" value="Genomic_DNA"/>
</dbReference>
<name>A0AAW3A062_9TRYP</name>
<evidence type="ECO:0000313" key="2">
    <source>
        <dbReference type="EMBL" id="KAL0496004.1"/>
    </source>
</evidence>
<feature type="region of interest" description="Disordered" evidence="1">
    <location>
        <begin position="1"/>
        <end position="23"/>
    </location>
</feature>
<comment type="caution">
    <text evidence="2">The sequence shown here is derived from an EMBL/GenBank/DDBJ whole genome shotgun (WGS) entry which is preliminary data.</text>
</comment>
<keyword evidence="3" id="KW-1185">Reference proteome</keyword>
<protein>
    <submittedName>
        <fullName evidence="2">Uncharacterized protein</fullName>
    </submittedName>
</protein>
<dbReference type="Proteomes" id="UP001482455">
    <property type="component" value="Unassembled WGS sequence"/>
</dbReference>
<evidence type="ECO:0000256" key="1">
    <source>
        <dbReference type="SAM" id="MobiDB-lite"/>
    </source>
</evidence>
<accession>A0AAW3A062</accession>
<sequence>MAESALDALQVGEQAPDDPGVDGHSLGTKATVAVGIACLSGYIGYSLVYSQQVSVSQALWSREDENVASASSTVRPRVALVNMTDNLRLCAMAGLQAWLDVADEVEPEFPTVMFVDEEEAATVAGLAAEVRRAALFAWMEVKERNEMEAPSGLRPLCCVVFRTLTEVDGHALDDWDVQKVGLRQWHGKRFVTRHCVGVSVNGKHAMVLTHDVEGVIDVEPASALSDGRASDCGTLVRQHGAPSAASFHQWRLSTEMQSSFATDQPLAKSLLGQGVRLRDGPRCQLWQSPLHIFAALGAVLRYNRTDAPVYPDYVAIPVPVSQSTGAVDDTSLWCRMMELAHRCPWPLVRRYAARQHDRMERKRQLSSTFVVVVSLAEENAAVTPDVLRIGEEHVARWIRNMSSTLSTKKPSPTANRVCVRDAAAGANHLKVVPTIQVDLTDIICSVIAAEWLLIRVVSLFAAVGLTPALAQLVAVPRPQARASLLYPTPNSPHKHHLWLSRLTPASLWDSTERGTMPPCVAPTARTTQVGHYVGCAAALPLVGGFVVSEHDFSTF</sequence>
<gene>
    <name evidence="2" type="ORF">Q4I30_006901</name>
</gene>
<organism evidence="2 3">
    <name type="scientific">Leishmania utingensis</name>
    <dbReference type="NCBI Taxonomy" id="653362"/>
    <lineage>
        <taxon>Eukaryota</taxon>
        <taxon>Discoba</taxon>
        <taxon>Euglenozoa</taxon>
        <taxon>Kinetoplastea</taxon>
        <taxon>Metakinetoplastina</taxon>
        <taxon>Trypanosomatida</taxon>
        <taxon>Trypanosomatidae</taxon>
        <taxon>Leishmaniinae</taxon>
        <taxon>Leishmania</taxon>
    </lineage>
</organism>
<reference evidence="2 3" key="1">
    <citation type="submission" date="2024-02" db="EMBL/GenBank/DDBJ databases">
        <title>FIRST GENOME SEQUENCES OF Leishmania (Viannia) shawi, Leishmania (Viannia) lindenbergi AND Leishmania (Viannia) utingensis.</title>
        <authorList>
            <person name="Resadore F."/>
            <person name="Custodio M.G.F."/>
            <person name="Boite M.C."/>
            <person name="Cupolillo E."/>
            <person name="Ferreira G.E.M."/>
        </authorList>
    </citation>
    <scope>NUCLEOTIDE SEQUENCE [LARGE SCALE GENOMIC DNA]</scope>
    <source>
        <strain evidence="2 3">ITUB/BR/1977/M4964</strain>
    </source>
</reference>
<proteinExistence type="predicted"/>
<dbReference type="AlphaFoldDB" id="A0AAW3A062"/>